<evidence type="ECO:0000259" key="1">
    <source>
        <dbReference type="Pfam" id="PF00535"/>
    </source>
</evidence>
<dbReference type="InterPro" id="IPR029044">
    <property type="entry name" value="Nucleotide-diphossugar_trans"/>
</dbReference>
<dbReference type="InterPro" id="IPR001173">
    <property type="entry name" value="Glyco_trans_2-like"/>
</dbReference>
<reference evidence="2 3" key="1">
    <citation type="submission" date="2021-03" db="EMBL/GenBank/DDBJ databases">
        <authorList>
            <person name="Peeters C."/>
        </authorList>
    </citation>
    <scope>NUCLEOTIDE SEQUENCE [LARGE SCALE GENOMIC DNA]</scope>
    <source>
        <strain evidence="2 3">LMG 26411</strain>
    </source>
</reference>
<dbReference type="RefSeq" id="WP_211953214.1">
    <property type="nucleotide sequence ID" value="NZ_CAJPVI010000010.1"/>
</dbReference>
<evidence type="ECO:0000313" key="3">
    <source>
        <dbReference type="Proteomes" id="UP000672657"/>
    </source>
</evidence>
<dbReference type="CDD" id="cd00761">
    <property type="entry name" value="Glyco_tranf_GTA_type"/>
    <property type="match status" value="1"/>
</dbReference>
<protein>
    <recommendedName>
        <fullName evidence="1">Glycosyltransferase 2-like domain-containing protein</fullName>
    </recommendedName>
</protein>
<dbReference type="PANTHER" id="PTHR43685:SF2">
    <property type="entry name" value="GLYCOSYLTRANSFERASE 2-LIKE DOMAIN-CONTAINING PROTEIN"/>
    <property type="match status" value="1"/>
</dbReference>
<dbReference type="PANTHER" id="PTHR43685">
    <property type="entry name" value="GLYCOSYLTRANSFERASE"/>
    <property type="match status" value="1"/>
</dbReference>
<dbReference type="EMBL" id="CAJPVI010000010">
    <property type="protein sequence ID" value="CAG2141770.1"/>
    <property type="molecule type" value="Genomic_DNA"/>
</dbReference>
<dbReference type="Pfam" id="PF00535">
    <property type="entry name" value="Glycos_transf_2"/>
    <property type="match status" value="1"/>
</dbReference>
<name>A0ABN7Q2G0_9BURK</name>
<dbReference type="InterPro" id="IPR050834">
    <property type="entry name" value="Glycosyltransf_2"/>
</dbReference>
<sequence>MPASTFLPTFSVCVCTRDNPDGLRQTLQSIFESTMPPHEILVSDDSSNYETRQMMRESYAAIPYLEGPRRSQAANRNRLVRAATGSHVLFLDDRTLLGTTFLQQMAERFADDYIHRAQVEDVVAPLILTGMVLQRGRRSRPRKTTFLGYPSQEYRCGERLLAVELPSAVFPRELFEHAGFDEALANGYDVTELTDRAVYAYAHRIELMPSAVNLHADADGDEARPSPEREAARLYVTLRRYWHGQHRPVKAAACLAAGLGHCLAVQVLHAGGPGGARFWPTATMLHRLLRSHAADDDTSLARHARI</sequence>
<dbReference type="Gene3D" id="3.90.550.10">
    <property type="entry name" value="Spore Coat Polysaccharide Biosynthesis Protein SpsA, Chain A"/>
    <property type="match status" value="1"/>
</dbReference>
<dbReference type="Proteomes" id="UP000672657">
    <property type="component" value="Unassembled WGS sequence"/>
</dbReference>
<feature type="domain" description="Glycosyltransferase 2-like" evidence="1">
    <location>
        <begin position="11"/>
        <end position="112"/>
    </location>
</feature>
<comment type="caution">
    <text evidence="2">The sequence shown here is derived from an EMBL/GenBank/DDBJ whole genome shotgun (WGS) entry which is preliminary data.</text>
</comment>
<gene>
    <name evidence="2" type="ORF">LMG26411_02116</name>
</gene>
<dbReference type="SUPFAM" id="SSF53448">
    <property type="entry name" value="Nucleotide-diphospho-sugar transferases"/>
    <property type="match status" value="1"/>
</dbReference>
<proteinExistence type="predicted"/>
<organism evidence="2 3">
    <name type="scientific">Cupriavidus numazuensis</name>
    <dbReference type="NCBI Taxonomy" id="221992"/>
    <lineage>
        <taxon>Bacteria</taxon>
        <taxon>Pseudomonadati</taxon>
        <taxon>Pseudomonadota</taxon>
        <taxon>Betaproteobacteria</taxon>
        <taxon>Burkholderiales</taxon>
        <taxon>Burkholderiaceae</taxon>
        <taxon>Cupriavidus</taxon>
    </lineage>
</organism>
<accession>A0ABN7Q2G0</accession>
<keyword evidence="3" id="KW-1185">Reference proteome</keyword>
<evidence type="ECO:0000313" key="2">
    <source>
        <dbReference type="EMBL" id="CAG2141770.1"/>
    </source>
</evidence>